<evidence type="ECO:0000256" key="3">
    <source>
        <dbReference type="ARBA" id="ARBA00022692"/>
    </source>
</evidence>
<dbReference type="PANTHER" id="PTHR32309:SF13">
    <property type="entry name" value="FERRIC ENTEROBACTIN TRANSPORT PROTEIN FEPE"/>
    <property type="match status" value="1"/>
</dbReference>
<dbReference type="GO" id="GO:0004713">
    <property type="term" value="F:protein tyrosine kinase activity"/>
    <property type="evidence" value="ECO:0007669"/>
    <property type="project" value="TreeGrafter"/>
</dbReference>
<evidence type="ECO:0000256" key="1">
    <source>
        <dbReference type="ARBA" id="ARBA00004651"/>
    </source>
</evidence>
<keyword evidence="10" id="KW-1185">Reference proteome</keyword>
<feature type="transmembrane region" description="Helical" evidence="7">
    <location>
        <begin position="393"/>
        <end position="411"/>
    </location>
</feature>
<accession>A0A1W6ZIQ2</accession>
<dbReference type="InterPro" id="IPR050445">
    <property type="entry name" value="Bact_polysacc_biosynth/exp"/>
</dbReference>
<keyword evidence="3 7" id="KW-0812">Transmembrane</keyword>
<keyword evidence="5 7" id="KW-0472">Membrane</keyword>
<organism evidence="9 10">
    <name type="scientific">Bordetella genomosp. 13</name>
    <dbReference type="NCBI Taxonomy" id="463040"/>
    <lineage>
        <taxon>Bacteria</taxon>
        <taxon>Pseudomonadati</taxon>
        <taxon>Pseudomonadota</taxon>
        <taxon>Betaproteobacteria</taxon>
        <taxon>Burkholderiales</taxon>
        <taxon>Alcaligenaceae</taxon>
        <taxon>Bordetella</taxon>
    </lineage>
</organism>
<feature type="domain" description="Polysaccharide chain length determinant N-terminal" evidence="8">
    <location>
        <begin position="2"/>
        <end position="80"/>
    </location>
</feature>
<dbReference type="OrthoDB" id="9775724at2"/>
<dbReference type="STRING" id="463040.CAL15_23895"/>
<sequence length="443" mass="48943">MLAARRGLVAWVTLGIVFATLVVVLVMPRVWTSTADIVIDYKENDPITGRSFSALLDDSYMQTQIDLIKSQAVAERMLRTLGLLPPRTDTGGARTNEYDELVESIGRNLEVNSQRSSRVLSVSFSAETPQKARDYANAIVNAYIQVSQELATSGARARTEQYNAQLEQMRKEIEAIQAKLTQYQQETGIIDAQQADNLESRRLNDLMEALLAVQTQLQEAQARTQAIDRLLAAGVRPEDLPQVGQVIAINDMREGLTMLNRQLGEVQGALGANHPTIRGLTAERQQLRADIARQARAAIEVQRGEPLRLQAQMDALQGEIDAQRAKVLERMRQRDQVVAYQRQLAGVEQVYNTALQKYDGLLMASNITSPNLSVLRPAELPTLPARPRKTQSMVMGLVVGLVVGLMLALLLELSVRRVRSPDDLRVGDAPMIGRVGYAADGRA</sequence>
<protein>
    <recommendedName>
        <fullName evidence="8">Polysaccharide chain length determinant N-terminal domain-containing protein</fullName>
    </recommendedName>
</protein>
<evidence type="ECO:0000256" key="7">
    <source>
        <dbReference type="SAM" id="Phobius"/>
    </source>
</evidence>
<dbReference type="EMBL" id="CP021111">
    <property type="protein sequence ID" value="ARP97147.1"/>
    <property type="molecule type" value="Genomic_DNA"/>
</dbReference>
<keyword evidence="2" id="KW-1003">Cell membrane</keyword>
<evidence type="ECO:0000313" key="9">
    <source>
        <dbReference type="EMBL" id="ARP97147.1"/>
    </source>
</evidence>
<evidence type="ECO:0000256" key="2">
    <source>
        <dbReference type="ARBA" id="ARBA00022475"/>
    </source>
</evidence>
<feature type="coiled-coil region" evidence="6">
    <location>
        <begin position="159"/>
        <end position="223"/>
    </location>
</feature>
<dbReference type="InterPro" id="IPR003856">
    <property type="entry name" value="LPS_length_determ_N"/>
</dbReference>
<dbReference type="AlphaFoldDB" id="A0A1W6ZIQ2"/>
<dbReference type="KEGG" id="bgm:CAL15_23895"/>
<gene>
    <name evidence="9" type="ORF">CAL15_23895</name>
</gene>
<evidence type="ECO:0000256" key="6">
    <source>
        <dbReference type="SAM" id="Coils"/>
    </source>
</evidence>
<dbReference type="Proteomes" id="UP000194161">
    <property type="component" value="Chromosome"/>
</dbReference>
<dbReference type="PANTHER" id="PTHR32309">
    <property type="entry name" value="TYROSINE-PROTEIN KINASE"/>
    <property type="match status" value="1"/>
</dbReference>
<dbReference type="Pfam" id="PF02706">
    <property type="entry name" value="Wzz"/>
    <property type="match status" value="1"/>
</dbReference>
<proteinExistence type="predicted"/>
<keyword evidence="4 7" id="KW-1133">Transmembrane helix</keyword>
<comment type="subcellular location">
    <subcellularLocation>
        <location evidence="1">Cell membrane</location>
        <topology evidence="1">Multi-pass membrane protein</topology>
    </subcellularLocation>
</comment>
<name>A0A1W6ZIQ2_9BORD</name>
<keyword evidence="6" id="KW-0175">Coiled coil</keyword>
<reference evidence="9 10" key="1">
    <citation type="submission" date="2017-05" db="EMBL/GenBank/DDBJ databases">
        <title>Complete and WGS of Bordetella genogroups.</title>
        <authorList>
            <person name="Spilker T."/>
            <person name="LiPuma J."/>
        </authorList>
    </citation>
    <scope>NUCLEOTIDE SEQUENCE [LARGE SCALE GENOMIC DNA]</scope>
    <source>
        <strain evidence="9 10">AU7206</strain>
    </source>
</reference>
<dbReference type="GO" id="GO:0005886">
    <property type="term" value="C:plasma membrane"/>
    <property type="evidence" value="ECO:0007669"/>
    <property type="project" value="UniProtKB-SubCell"/>
</dbReference>
<evidence type="ECO:0000313" key="10">
    <source>
        <dbReference type="Proteomes" id="UP000194161"/>
    </source>
</evidence>
<evidence type="ECO:0000256" key="5">
    <source>
        <dbReference type="ARBA" id="ARBA00023136"/>
    </source>
</evidence>
<evidence type="ECO:0000259" key="8">
    <source>
        <dbReference type="Pfam" id="PF02706"/>
    </source>
</evidence>
<evidence type="ECO:0000256" key="4">
    <source>
        <dbReference type="ARBA" id="ARBA00022989"/>
    </source>
</evidence>